<dbReference type="AlphaFoldDB" id="A0A1I3JT68"/>
<feature type="domain" description="Glycosyltransferase subfamily 4-like N-terminal" evidence="1">
    <location>
        <begin position="3"/>
        <end position="161"/>
    </location>
</feature>
<accession>A0A1I3JT68</accession>
<protein>
    <submittedName>
        <fullName evidence="2">Glycosyltransferase involved in cell wall bisynthesis</fullName>
    </submittedName>
</protein>
<dbReference type="Pfam" id="PF13692">
    <property type="entry name" value="Glyco_trans_1_4"/>
    <property type="match status" value="1"/>
</dbReference>
<gene>
    <name evidence="2" type="ORF">SAMN03080618_00990</name>
</gene>
<dbReference type="InterPro" id="IPR050194">
    <property type="entry name" value="Glycosyltransferase_grp1"/>
</dbReference>
<dbReference type="InterPro" id="IPR028098">
    <property type="entry name" value="Glyco_trans_4-like_N"/>
</dbReference>
<dbReference type="SUPFAM" id="SSF53756">
    <property type="entry name" value="UDP-Glycosyltransferase/glycogen phosphorylase"/>
    <property type="match status" value="1"/>
</dbReference>
<sequence>MQGGVETHVRNLATELDRLGITVGVFVRTPYAARGQKLPGTQVRIIRVWAPQLVAAEALLHTLLCILYAAIMRPRLIHIHAVGPSLMVPVARLLGLRVVTTHHGEDYRREKWGKVARRLLKMGEVCQARFSHRTLCVSRSLSAALTSQYRREFSYVPNGVRLPKALAPTAVLQELQLRPQAYVLTVSRIVPEKRHLDLIAAWSRLQGDGMTLVIAGLPDLMSERYGRSVRDAAAATRNVVLAGFRSGAELKALYENAALFVLPSSHEGLPIALLEAMAHGCPVLVSDLPAHRDLKLGPQNYHPVGDVDDLAAKIGEHLSRTPTSPPCWESMLRPFRWTTIAAKTLAAYRDVAPAIGCEASTFPDPAEAPAAE</sequence>
<evidence type="ECO:0000259" key="1">
    <source>
        <dbReference type="Pfam" id="PF13439"/>
    </source>
</evidence>
<keyword evidence="2" id="KW-0808">Transferase</keyword>
<keyword evidence="3" id="KW-1185">Reference proteome</keyword>
<dbReference type="Pfam" id="PF13439">
    <property type="entry name" value="Glyco_transf_4"/>
    <property type="match status" value="1"/>
</dbReference>
<dbReference type="EMBL" id="FORF01000004">
    <property type="protein sequence ID" value="SFI63452.1"/>
    <property type="molecule type" value="Genomic_DNA"/>
</dbReference>
<organism evidence="2 3">
    <name type="scientific">Aquamicrobium aerolatum DSM 21857</name>
    <dbReference type="NCBI Taxonomy" id="1121003"/>
    <lineage>
        <taxon>Bacteria</taxon>
        <taxon>Pseudomonadati</taxon>
        <taxon>Pseudomonadota</taxon>
        <taxon>Alphaproteobacteria</taxon>
        <taxon>Hyphomicrobiales</taxon>
        <taxon>Phyllobacteriaceae</taxon>
        <taxon>Aerobium</taxon>
    </lineage>
</organism>
<evidence type="ECO:0000313" key="3">
    <source>
        <dbReference type="Proteomes" id="UP000242763"/>
    </source>
</evidence>
<dbReference type="Proteomes" id="UP000242763">
    <property type="component" value="Unassembled WGS sequence"/>
</dbReference>
<dbReference type="GO" id="GO:0016757">
    <property type="term" value="F:glycosyltransferase activity"/>
    <property type="evidence" value="ECO:0007669"/>
    <property type="project" value="UniProtKB-ARBA"/>
</dbReference>
<name>A0A1I3JT68_9HYPH</name>
<dbReference type="CDD" id="cd03801">
    <property type="entry name" value="GT4_PimA-like"/>
    <property type="match status" value="1"/>
</dbReference>
<proteinExistence type="predicted"/>
<dbReference type="STRING" id="1121003.SAMN03080618_00990"/>
<dbReference type="PANTHER" id="PTHR45947">
    <property type="entry name" value="SULFOQUINOVOSYL TRANSFERASE SQD2"/>
    <property type="match status" value="1"/>
</dbReference>
<reference evidence="3" key="1">
    <citation type="submission" date="2016-10" db="EMBL/GenBank/DDBJ databases">
        <authorList>
            <person name="Varghese N."/>
            <person name="Submissions S."/>
        </authorList>
    </citation>
    <scope>NUCLEOTIDE SEQUENCE [LARGE SCALE GENOMIC DNA]</scope>
    <source>
        <strain evidence="3">DSM 21857</strain>
    </source>
</reference>
<dbReference type="PANTHER" id="PTHR45947:SF3">
    <property type="entry name" value="SULFOQUINOVOSYL TRANSFERASE SQD2"/>
    <property type="match status" value="1"/>
</dbReference>
<dbReference type="Gene3D" id="3.40.50.2000">
    <property type="entry name" value="Glycogen Phosphorylase B"/>
    <property type="match status" value="2"/>
</dbReference>
<evidence type="ECO:0000313" key="2">
    <source>
        <dbReference type="EMBL" id="SFI63452.1"/>
    </source>
</evidence>